<dbReference type="SUPFAM" id="SSF46785">
    <property type="entry name" value="Winged helix' DNA-binding domain"/>
    <property type="match status" value="1"/>
</dbReference>
<proteinExistence type="predicted"/>
<dbReference type="Gene3D" id="1.10.10.10">
    <property type="entry name" value="Winged helix-like DNA-binding domain superfamily/Winged helix DNA-binding domain"/>
    <property type="match status" value="1"/>
</dbReference>
<dbReference type="InterPro" id="IPR036388">
    <property type="entry name" value="WH-like_DNA-bd_sf"/>
</dbReference>
<comment type="caution">
    <text evidence="1">The sequence shown here is derived from an EMBL/GenBank/DDBJ whole genome shotgun (WGS) entry which is preliminary data.</text>
</comment>
<evidence type="ECO:0000313" key="2">
    <source>
        <dbReference type="Proteomes" id="UP000070076"/>
    </source>
</evidence>
<accession>A0A133VDP1</accession>
<evidence type="ECO:0000313" key="1">
    <source>
        <dbReference type="EMBL" id="KXB04560.1"/>
    </source>
</evidence>
<dbReference type="Proteomes" id="UP000070076">
    <property type="component" value="Unassembled WGS sequence"/>
</dbReference>
<dbReference type="AlphaFoldDB" id="A0A133VDP1"/>
<protein>
    <submittedName>
        <fullName evidence="1">Uncharacterized protein</fullName>
    </submittedName>
</protein>
<dbReference type="EMBL" id="LHYB01000023">
    <property type="protein sequence ID" value="KXB04560.1"/>
    <property type="molecule type" value="Genomic_DNA"/>
</dbReference>
<dbReference type="InterPro" id="IPR036390">
    <property type="entry name" value="WH_DNA-bd_sf"/>
</dbReference>
<name>A0A133VDP1_9EURY</name>
<sequence>MPSSIFPAPGTYGYSPFLLKRLDEMKNRGYELSNPGLYYHLSELKDAGVIEVSSYVEEGRGAPEKKWKLAREKIEIDLVGSGE</sequence>
<keyword evidence="2" id="KW-1185">Reference proteome</keyword>
<reference evidence="1 2" key="1">
    <citation type="journal article" date="2016" name="Sci. Rep.">
        <title>Metabolic traits of an uncultured archaeal lineage -MSBL1- from brine pools of the Red Sea.</title>
        <authorList>
            <person name="Mwirichia R."/>
            <person name="Alam I."/>
            <person name="Rashid M."/>
            <person name="Vinu M."/>
            <person name="Ba-Alawi W."/>
            <person name="Anthony Kamau A."/>
            <person name="Kamanda Ngugi D."/>
            <person name="Goker M."/>
            <person name="Klenk H.P."/>
            <person name="Bajic V."/>
            <person name="Stingl U."/>
        </authorList>
    </citation>
    <scope>NUCLEOTIDE SEQUENCE [LARGE SCALE GENOMIC DNA]</scope>
    <source>
        <strain evidence="1">SCGC-AAA261O19</strain>
    </source>
</reference>
<organism evidence="1 2">
    <name type="scientific">candidate division MSBL1 archaeon SCGC-AAA261O19</name>
    <dbReference type="NCBI Taxonomy" id="1698277"/>
    <lineage>
        <taxon>Archaea</taxon>
        <taxon>Methanobacteriati</taxon>
        <taxon>Methanobacteriota</taxon>
        <taxon>candidate division MSBL1</taxon>
    </lineage>
</organism>
<gene>
    <name evidence="1" type="ORF">AKJ48_02210</name>
</gene>